<keyword evidence="1" id="KW-0472">Membrane</keyword>
<reference evidence="2 3" key="1">
    <citation type="journal article" date="2018" name="PLoS Genet.">
        <title>Population sequencing reveals clonal diversity and ancestral inbreeding in the grapevine cultivar Chardonnay.</title>
        <authorList>
            <person name="Roach M.J."/>
            <person name="Johnson D.L."/>
            <person name="Bohlmann J."/>
            <person name="van Vuuren H.J."/>
            <person name="Jones S.J."/>
            <person name="Pretorius I.S."/>
            <person name="Schmidt S.A."/>
            <person name="Borneman A.R."/>
        </authorList>
    </citation>
    <scope>NUCLEOTIDE SEQUENCE [LARGE SCALE GENOMIC DNA]</scope>
    <source>
        <strain evidence="3">cv. Chardonnay</strain>
        <tissue evidence="2">Leaf</tissue>
    </source>
</reference>
<keyword evidence="1" id="KW-1133">Transmembrane helix</keyword>
<dbReference type="Proteomes" id="UP000288805">
    <property type="component" value="Unassembled WGS sequence"/>
</dbReference>
<evidence type="ECO:0000256" key="1">
    <source>
        <dbReference type="SAM" id="Phobius"/>
    </source>
</evidence>
<accession>A0A438JP17</accession>
<dbReference type="EMBL" id="QGNW01000033">
    <property type="protein sequence ID" value="RVX10674.1"/>
    <property type="molecule type" value="Genomic_DNA"/>
</dbReference>
<name>A0A438JP17_VITVI</name>
<sequence length="59" mass="6222">MFELRDGSCFPRVLAAVNVVLACIDGVVALLAFSQDKGFKELPVEGDFLVIVGGLLGVL</sequence>
<proteinExistence type="predicted"/>
<keyword evidence="1" id="KW-0812">Transmembrane</keyword>
<evidence type="ECO:0000313" key="3">
    <source>
        <dbReference type="Proteomes" id="UP000288805"/>
    </source>
</evidence>
<gene>
    <name evidence="2" type="ORF">CK203_018259</name>
</gene>
<dbReference type="AlphaFoldDB" id="A0A438JP17"/>
<feature type="transmembrane region" description="Helical" evidence="1">
    <location>
        <begin position="12"/>
        <end position="33"/>
    </location>
</feature>
<comment type="caution">
    <text evidence="2">The sequence shown here is derived from an EMBL/GenBank/DDBJ whole genome shotgun (WGS) entry which is preliminary data.</text>
</comment>
<protein>
    <submittedName>
        <fullName evidence="2">Uncharacterized protein</fullName>
    </submittedName>
</protein>
<organism evidence="2 3">
    <name type="scientific">Vitis vinifera</name>
    <name type="common">Grape</name>
    <dbReference type="NCBI Taxonomy" id="29760"/>
    <lineage>
        <taxon>Eukaryota</taxon>
        <taxon>Viridiplantae</taxon>
        <taxon>Streptophyta</taxon>
        <taxon>Embryophyta</taxon>
        <taxon>Tracheophyta</taxon>
        <taxon>Spermatophyta</taxon>
        <taxon>Magnoliopsida</taxon>
        <taxon>eudicotyledons</taxon>
        <taxon>Gunneridae</taxon>
        <taxon>Pentapetalae</taxon>
        <taxon>rosids</taxon>
        <taxon>Vitales</taxon>
        <taxon>Vitaceae</taxon>
        <taxon>Viteae</taxon>
        <taxon>Vitis</taxon>
    </lineage>
</organism>
<evidence type="ECO:0000313" key="2">
    <source>
        <dbReference type="EMBL" id="RVX10674.1"/>
    </source>
</evidence>
<dbReference type="PROSITE" id="PS51257">
    <property type="entry name" value="PROKAR_LIPOPROTEIN"/>
    <property type="match status" value="1"/>
</dbReference>